<feature type="signal peptide" evidence="1">
    <location>
        <begin position="1"/>
        <end position="21"/>
    </location>
</feature>
<dbReference type="Proteomes" id="UP000075583">
    <property type="component" value="Unassembled WGS sequence"/>
</dbReference>
<evidence type="ECO:0000313" key="2">
    <source>
        <dbReference type="EMBL" id="KYG74882.1"/>
    </source>
</evidence>
<reference evidence="2" key="1">
    <citation type="submission" date="2016-01" db="EMBL/GenBank/DDBJ databases">
        <title>Genome sequencing of Roseivirga ehrenbergii KMM 6017.</title>
        <authorList>
            <person name="Selvaratnam C."/>
            <person name="Thevarajoo S."/>
            <person name="Goh K.M."/>
            <person name="Ee R."/>
            <person name="Chan K.-G."/>
            <person name="Chong C.S."/>
        </authorList>
    </citation>
    <scope>NUCLEOTIDE SEQUENCE [LARGE SCALE GENOMIC DNA]</scope>
    <source>
        <strain evidence="2">KMM 6017</strain>
    </source>
</reference>
<comment type="caution">
    <text evidence="2">The sequence shown here is derived from an EMBL/GenBank/DDBJ whole genome shotgun (WGS) entry which is preliminary data.</text>
</comment>
<accession>A0A150X888</accession>
<protein>
    <submittedName>
        <fullName evidence="2">Uncharacterized protein</fullName>
    </submittedName>
</protein>
<proteinExistence type="predicted"/>
<dbReference type="AlphaFoldDB" id="A0A150X888"/>
<gene>
    <name evidence="2" type="ORF">MB14_06680</name>
</gene>
<sequence length="161" mass="18600">MKLFKKLSILVLILSYTSIQAQSLQQQKKYFPKAIKKMNVFLGSSEQELLTNCDNCVDQKTEESFRTVYLSNLDDKEFQSAIFYVSTSKSEVYEVILTAKEGIDVNKVANKLFGSPNAENNEWRYFSDKTKQKFTMAMWVFKNKLVIAGDIQGSEWEKGFQ</sequence>
<keyword evidence="1" id="KW-0732">Signal</keyword>
<dbReference type="STRING" id="279360.MB14_06680"/>
<organism evidence="2 3">
    <name type="scientific">Roseivirga ehrenbergii (strain DSM 102268 / JCM 13514 / KCTC 12282 / NCIMB 14502 / KMM 6017)</name>
    <dbReference type="NCBI Taxonomy" id="279360"/>
    <lineage>
        <taxon>Bacteria</taxon>
        <taxon>Pseudomonadati</taxon>
        <taxon>Bacteroidota</taxon>
        <taxon>Cytophagia</taxon>
        <taxon>Cytophagales</taxon>
        <taxon>Roseivirgaceae</taxon>
        <taxon>Roseivirga</taxon>
    </lineage>
</organism>
<name>A0A150X888_ROSEK</name>
<keyword evidence="3" id="KW-1185">Reference proteome</keyword>
<dbReference type="EMBL" id="LQZQ01000045">
    <property type="protein sequence ID" value="KYG74882.1"/>
    <property type="molecule type" value="Genomic_DNA"/>
</dbReference>
<dbReference type="OrthoDB" id="1435907at2"/>
<evidence type="ECO:0000256" key="1">
    <source>
        <dbReference type="SAM" id="SignalP"/>
    </source>
</evidence>
<evidence type="ECO:0000313" key="3">
    <source>
        <dbReference type="Proteomes" id="UP000075583"/>
    </source>
</evidence>
<dbReference type="RefSeq" id="WP_062592308.1">
    <property type="nucleotide sequence ID" value="NZ_LQZQ01000045.1"/>
</dbReference>
<feature type="chain" id="PRO_5007574314" evidence="1">
    <location>
        <begin position="22"/>
        <end position="161"/>
    </location>
</feature>